<evidence type="ECO:0000256" key="2">
    <source>
        <dbReference type="ARBA" id="ARBA00022692"/>
    </source>
</evidence>
<comment type="function">
    <text evidence="7">Functions as a peptidoglycan terminase that cleaves nascent peptidoglycan strands endolytically to terminate their elongation.</text>
</comment>
<evidence type="ECO:0000313" key="11">
    <source>
        <dbReference type="Proteomes" id="UP000345527"/>
    </source>
</evidence>
<dbReference type="NCBIfam" id="TIGR00247">
    <property type="entry name" value="endolytic transglycosylase MltG"/>
    <property type="match status" value="1"/>
</dbReference>
<dbReference type="GO" id="GO:0005886">
    <property type="term" value="C:plasma membrane"/>
    <property type="evidence" value="ECO:0007669"/>
    <property type="project" value="UniProtKB-SubCell"/>
</dbReference>
<dbReference type="CDD" id="cd08010">
    <property type="entry name" value="MltG_like"/>
    <property type="match status" value="1"/>
</dbReference>
<dbReference type="RefSeq" id="WP_150352991.1">
    <property type="nucleotide sequence ID" value="NZ_RZNZ01000003.1"/>
</dbReference>
<dbReference type="Gene3D" id="3.30.1490.480">
    <property type="entry name" value="Endolytic murein transglycosylase"/>
    <property type="match status" value="1"/>
</dbReference>
<dbReference type="PANTHER" id="PTHR30518">
    <property type="entry name" value="ENDOLYTIC MUREIN TRANSGLYCOSYLASE"/>
    <property type="match status" value="1"/>
</dbReference>
<dbReference type="PANTHER" id="PTHR30518:SF2">
    <property type="entry name" value="ENDOLYTIC MUREIN TRANSGLYCOSYLASE"/>
    <property type="match status" value="1"/>
</dbReference>
<reference evidence="11 12" key="1">
    <citation type="journal article" date="2019" name="Syst. Appl. Microbiol.">
        <title>Characterization of Bifidobacterium species in feaces of the Egyptian fruit bat: Description of B. vespertilionis sp. nov. and B. rousetti sp. nov.</title>
        <authorList>
            <person name="Modesto M."/>
            <person name="Satti M."/>
            <person name="Watanabe K."/>
            <person name="Puglisi E."/>
            <person name="Morelli L."/>
            <person name="Huang C.-H."/>
            <person name="Liou J.-S."/>
            <person name="Miyashita M."/>
            <person name="Tamura T."/>
            <person name="Saito S."/>
            <person name="Mori K."/>
            <person name="Huang L."/>
            <person name="Sciavilla P."/>
            <person name="Sandri C."/>
            <person name="Spiezio C."/>
            <person name="Vitali F."/>
            <person name="Cavalieri D."/>
            <person name="Perpetuini G."/>
            <person name="Tofalo R."/>
            <person name="Bonetti A."/>
            <person name="Arita M."/>
            <person name="Mattarelli P."/>
        </authorList>
    </citation>
    <scope>NUCLEOTIDE SEQUENCE [LARGE SCALE GENOMIC DNA]</scope>
    <source>
        <strain evidence="9 12">RST16</strain>
        <strain evidence="10 11">RST8</strain>
    </source>
</reference>
<dbReference type="HAMAP" id="MF_02065">
    <property type="entry name" value="MltG"/>
    <property type="match status" value="1"/>
</dbReference>
<keyword evidence="3 7" id="KW-1133">Transmembrane helix</keyword>
<dbReference type="Pfam" id="PF02618">
    <property type="entry name" value="YceG"/>
    <property type="match status" value="1"/>
</dbReference>
<keyword evidence="2 7" id="KW-0812">Transmembrane</keyword>
<gene>
    <name evidence="7 10" type="primary">mltG</name>
    <name evidence="10" type="ORF">EM848_00160</name>
    <name evidence="9" type="ORF">EMO90_02865</name>
</gene>
<keyword evidence="6 7" id="KW-0961">Cell wall biogenesis/degradation</keyword>
<evidence type="ECO:0000256" key="6">
    <source>
        <dbReference type="ARBA" id="ARBA00023316"/>
    </source>
</evidence>
<evidence type="ECO:0000256" key="4">
    <source>
        <dbReference type="ARBA" id="ARBA00023136"/>
    </source>
</evidence>
<evidence type="ECO:0000256" key="3">
    <source>
        <dbReference type="ARBA" id="ARBA00022989"/>
    </source>
</evidence>
<feature type="compositionally biased region" description="Basic residues" evidence="8">
    <location>
        <begin position="47"/>
        <end position="56"/>
    </location>
</feature>
<feature type="site" description="Important for catalytic activity" evidence="7">
    <location>
        <position position="286"/>
    </location>
</feature>
<evidence type="ECO:0000256" key="1">
    <source>
        <dbReference type="ARBA" id="ARBA00022475"/>
    </source>
</evidence>
<dbReference type="AlphaFoldDB" id="A0A5J5DXI2"/>
<evidence type="ECO:0000313" key="9">
    <source>
        <dbReference type="EMBL" id="KAA8821588.1"/>
    </source>
</evidence>
<evidence type="ECO:0000256" key="5">
    <source>
        <dbReference type="ARBA" id="ARBA00023239"/>
    </source>
</evidence>
<comment type="caution">
    <text evidence="10">The sequence shown here is derived from an EMBL/GenBank/DDBJ whole genome shotgun (WGS) entry which is preliminary data.</text>
</comment>
<accession>A0A5J5DXI2</accession>
<comment type="catalytic activity">
    <reaction evidence="7">
        <text>a peptidoglycan chain = a peptidoglycan chain with N-acetyl-1,6-anhydromuramyl-[peptide] at the reducing end + a peptidoglycan chain with N-acetylglucosamine at the non-reducing end.</text>
        <dbReference type="EC" id="4.2.2.29"/>
    </reaction>
</comment>
<evidence type="ECO:0000256" key="7">
    <source>
        <dbReference type="HAMAP-Rule" id="MF_02065"/>
    </source>
</evidence>
<dbReference type="EMBL" id="RZOA01000001">
    <property type="protein sequence ID" value="KAA8824668.1"/>
    <property type="molecule type" value="Genomic_DNA"/>
</dbReference>
<feature type="transmembrane region" description="Helical" evidence="7">
    <location>
        <begin position="60"/>
        <end position="82"/>
    </location>
</feature>
<dbReference type="InterPro" id="IPR003770">
    <property type="entry name" value="MLTG-like"/>
</dbReference>
<dbReference type="GO" id="GO:0009252">
    <property type="term" value="P:peptidoglycan biosynthetic process"/>
    <property type="evidence" value="ECO:0007669"/>
    <property type="project" value="UniProtKB-UniRule"/>
</dbReference>
<dbReference type="Proteomes" id="UP000374630">
    <property type="component" value="Unassembled WGS sequence"/>
</dbReference>
<feature type="region of interest" description="Disordered" evidence="8">
    <location>
        <begin position="13"/>
        <end position="56"/>
    </location>
</feature>
<feature type="compositionally biased region" description="Polar residues" evidence="8">
    <location>
        <begin position="13"/>
        <end position="35"/>
    </location>
</feature>
<evidence type="ECO:0000256" key="8">
    <source>
        <dbReference type="SAM" id="MobiDB-lite"/>
    </source>
</evidence>
<comment type="subcellular location">
    <subcellularLocation>
        <location evidence="7">Cell membrane</location>
        <topology evidence="7">Single-pass membrane protein</topology>
    </subcellularLocation>
</comment>
<dbReference type="GO" id="GO:0071555">
    <property type="term" value="P:cell wall organization"/>
    <property type="evidence" value="ECO:0007669"/>
    <property type="project" value="UniProtKB-KW"/>
</dbReference>
<keyword evidence="5 7" id="KW-0456">Lyase</keyword>
<sequence>MAEDFHDFFAENSQWVDQNGQPAPQPTDQQQSTGTVPPPPAPPKSRKDMRRRRRRAKRSGLTKILLVVAALALVAVCIWTTISLVKSGKGLFSTQDTSSSVVNDYAGPGEGSVEFTVSEGESATEIAQKLVEADIVKTAGAFTQAVANAGAPNLYPGTFQLQTKMKASDVVTILSDNTKAGGYLQVKAGERVSDVIANAASLSGIAEADFKAVIDAGGDGILPAEANGKFEGWFEPGSYNVKGQTSAKDVLKTMVDKRVAKLDSLGVPTGAERERLLIIASIAEAEVNRAEYYGKVSRVILNRLDKGMTLGMDTTVAYGLGIKASQLTNAQLNDASNPYNTRLIKGLTPTPISNPGDNAIQAAMNPESGDWLFFVTTNLSTGETKFTTGSEADQKAQFEQYVQEYKTANPGAN</sequence>
<name>A0A5J5DXI2_9BIFI</name>
<keyword evidence="12" id="KW-1185">Reference proteome</keyword>
<keyword evidence="1 7" id="KW-1003">Cell membrane</keyword>
<dbReference type="EC" id="4.2.2.29" evidence="7"/>
<proteinExistence type="inferred from homology"/>
<keyword evidence="4 7" id="KW-0472">Membrane</keyword>
<dbReference type="OrthoDB" id="9814591at2"/>
<dbReference type="EMBL" id="RZNZ01000003">
    <property type="protein sequence ID" value="KAA8821588.1"/>
    <property type="molecule type" value="Genomic_DNA"/>
</dbReference>
<evidence type="ECO:0000313" key="10">
    <source>
        <dbReference type="EMBL" id="KAA8824668.1"/>
    </source>
</evidence>
<organism evidence="10 11">
    <name type="scientific">Bifidobacterium vespertilionis</name>
    <dbReference type="NCBI Taxonomy" id="2562524"/>
    <lineage>
        <taxon>Bacteria</taxon>
        <taxon>Bacillati</taxon>
        <taxon>Actinomycetota</taxon>
        <taxon>Actinomycetes</taxon>
        <taxon>Bifidobacteriales</taxon>
        <taxon>Bifidobacteriaceae</taxon>
        <taxon>Bifidobacterium</taxon>
    </lineage>
</organism>
<evidence type="ECO:0000313" key="12">
    <source>
        <dbReference type="Proteomes" id="UP000374630"/>
    </source>
</evidence>
<dbReference type="Proteomes" id="UP000345527">
    <property type="component" value="Unassembled WGS sequence"/>
</dbReference>
<protein>
    <recommendedName>
        <fullName evidence="7">Endolytic murein transglycosylase</fullName>
        <ecNumber evidence="7">4.2.2.29</ecNumber>
    </recommendedName>
    <alternativeName>
        <fullName evidence="7">Peptidoglycan lytic transglycosylase</fullName>
    </alternativeName>
    <alternativeName>
        <fullName evidence="7">Peptidoglycan polymerization terminase</fullName>
    </alternativeName>
</protein>
<comment type="similarity">
    <text evidence="7">Belongs to the transglycosylase MltG family.</text>
</comment>
<dbReference type="GO" id="GO:0008932">
    <property type="term" value="F:lytic endotransglycosylase activity"/>
    <property type="evidence" value="ECO:0007669"/>
    <property type="project" value="UniProtKB-UniRule"/>
</dbReference>